<dbReference type="RefSeq" id="WP_074296606.1">
    <property type="nucleotide sequence ID" value="NZ_FSRU01000001.1"/>
</dbReference>
<evidence type="ECO:0000256" key="2">
    <source>
        <dbReference type="ARBA" id="ARBA00022679"/>
    </source>
</evidence>
<dbReference type="InterPro" id="IPR055066">
    <property type="entry name" value="AASDHPPT_N"/>
</dbReference>
<dbReference type="GO" id="GO:0005829">
    <property type="term" value="C:cytosol"/>
    <property type="evidence" value="ECO:0007669"/>
    <property type="project" value="TreeGrafter"/>
</dbReference>
<dbReference type="PANTHER" id="PTHR12215">
    <property type="entry name" value="PHOSPHOPANTETHEINE TRANSFERASE"/>
    <property type="match status" value="1"/>
</dbReference>
<dbReference type="InterPro" id="IPR050559">
    <property type="entry name" value="P-Pant_transferase_sf"/>
</dbReference>
<evidence type="ECO:0000313" key="5">
    <source>
        <dbReference type="EMBL" id="SIO45294.1"/>
    </source>
</evidence>
<dbReference type="AlphaFoldDB" id="A0A1N6JLL2"/>
<dbReference type="GO" id="GO:0019878">
    <property type="term" value="P:lysine biosynthetic process via aminoadipic acid"/>
    <property type="evidence" value="ECO:0007669"/>
    <property type="project" value="TreeGrafter"/>
</dbReference>
<feature type="domain" description="4'-phosphopantetheinyl transferase N-terminal" evidence="4">
    <location>
        <begin position="33"/>
        <end position="127"/>
    </location>
</feature>
<dbReference type="GO" id="GO:0000287">
    <property type="term" value="F:magnesium ion binding"/>
    <property type="evidence" value="ECO:0007669"/>
    <property type="project" value="InterPro"/>
</dbReference>
<dbReference type="OrthoDB" id="9808281at2"/>
<evidence type="ECO:0000259" key="4">
    <source>
        <dbReference type="Pfam" id="PF22624"/>
    </source>
</evidence>
<evidence type="ECO:0000259" key="3">
    <source>
        <dbReference type="Pfam" id="PF01648"/>
    </source>
</evidence>
<dbReference type="InterPro" id="IPR037143">
    <property type="entry name" value="4-PPantetheinyl_Trfase_dom_sf"/>
</dbReference>
<dbReference type="InterPro" id="IPR008278">
    <property type="entry name" value="4-PPantetheinyl_Trfase_dom"/>
</dbReference>
<dbReference type="SUPFAM" id="SSF56214">
    <property type="entry name" value="4'-phosphopantetheinyl transferase"/>
    <property type="match status" value="2"/>
</dbReference>
<evidence type="ECO:0000256" key="1">
    <source>
        <dbReference type="ARBA" id="ARBA00010990"/>
    </source>
</evidence>
<dbReference type="Proteomes" id="UP000185151">
    <property type="component" value="Unassembled WGS sequence"/>
</dbReference>
<gene>
    <name evidence="5" type="ORF">SAMN05444165_3327</name>
</gene>
<feature type="domain" description="4'-phosphopantetheinyl transferase" evidence="3">
    <location>
        <begin position="133"/>
        <end position="238"/>
    </location>
</feature>
<sequence length="248" mass="27114">MQRIPLFPLLHDGPSDVQVWRVDIPFDQTLESEAFSALSSDERARARVFRRSEDTLRFAAVRAALRERLGNALGVAPHAVRLARDAMGRPCLAGMDAMAEVVELAEPVAARALDFNVSHSGAHGLIALSARRRVGVDIEQCNVQLDWRSLASLTLADSEAAWLDQAEAGQRLHWFYDAWVAKEALLKTTGVGVTRGLQRLTVLPRDGTRVVLRDQVPDEARDLSATWLAAPAGYAACVAWSTTDHGAI</sequence>
<name>A0A1N6JLL2_9BURK</name>
<proteinExistence type="inferred from homology"/>
<evidence type="ECO:0000313" key="6">
    <source>
        <dbReference type="Proteomes" id="UP000185151"/>
    </source>
</evidence>
<comment type="similarity">
    <text evidence="1">Belongs to the P-Pant transferase superfamily. Gsp/Sfp/HetI/AcpT family.</text>
</comment>
<dbReference type="EMBL" id="FSRU01000001">
    <property type="protein sequence ID" value="SIO45294.1"/>
    <property type="molecule type" value="Genomic_DNA"/>
</dbReference>
<dbReference type="Pfam" id="PF22624">
    <property type="entry name" value="AASDHPPT_N"/>
    <property type="match status" value="1"/>
</dbReference>
<protein>
    <submittedName>
        <fullName evidence="5">4'-phosphopantetheinyl transferase</fullName>
    </submittedName>
</protein>
<keyword evidence="2 5" id="KW-0808">Transferase</keyword>
<organism evidence="5 6">
    <name type="scientific">Paraburkholderia phenazinium</name>
    <dbReference type="NCBI Taxonomy" id="60549"/>
    <lineage>
        <taxon>Bacteria</taxon>
        <taxon>Pseudomonadati</taxon>
        <taxon>Pseudomonadota</taxon>
        <taxon>Betaproteobacteria</taxon>
        <taxon>Burkholderiales</taxon>
        <taxon>Burkholderiaceae</taxon>
        <taxon>Paraburkholderia</taxon>
    </lineage>
</organism>
<dbReference type="GO" id="GO:0008897">
    <property type="term" value="F:holo-[acyl-carrier-protein] synthase activity"/>
    <property type="evidence" value="ECO:0007669"/>
    <property type="project" value="InterPro"/>
</dbReference>
<keyword evidence="6" id="KW-1185">Reference proteome</keyword>
<dbReference type="PANTHER" id="PTHR12215:SF10">
    <property type="entry name" value="L-AMINOADIPATE-SEMIALDEHYDE DEHYDROGENASE-PHOSPHOPANTETHEINYL TRANSFERASE"/>
    <property type="match status" value="1"/>
</dbReference>
<accession>A0A1N6JLL2</accession>
<dbReference type="Pfam" id="PF01648">
    <property type="entry name" value="ACPS"/>
    <property type="match status" value="1"/>
</dbReference>
<reference evidence="5 6" key="1">
    <citation type="submission" date="2016-11" db="EMBL/GenBank/DDBJ databases">
        <authorList>
            <person name="Jaros S."/>
            <person name="Januszkiewicz K."/>
            <person name="Wedrychowicz H."/>
        </authorList>
    </citation>
    <scope>NUCLEOTIDE SEQUENCE [LARGE SCALE GENOMIC DNA]</scope>
    <source>
        <strain evidence="5 6">GAS95</strain>
    </source>
</reference>
<dbReference type="Gene3D" id="3.90.470.20">
    <property type="entry name" value="4'-phosphopantetheinyl transferase domain"/>
    <property type="match status" value="2"/>
</dbReference>